<protein>
    <submittedName>
        <fullName evidence="2">Uncharacterized protein</fullName>
    </submittedName>
</protein>
<accession>A0ABZ0PEK5</accession>
<keyword evidence="3" id="KW-1185">Reference proteome</keyword>
<dbReference type="EMBL" id="CP137852">
    <property type="protein sequence ID" value="WPB84050.1"/>
    <property type="molecule type" value="Genomic_DNA"/>
</dbReference>
<dbReference type="RefSeq" id="WP_318648007.1">
    <property type="nucleotide sequence ID" value="NZ_CP137852.1"/>
</dbReference>
<feature type="transmembrane region" description="Helical" evidence="1">
    <location>
        <begin position="29"/>
        <end position="48"/>
    </location>
</feature>
<name>A0ABZ0PEK5_9PROT</name>
<sequence>MSGNALISFIGFYVPALVAGVLFRWLKPAWGWTPLWLAVILTAAVFFVQKL</sequence>
<keyword evidence="1" id="KW-0812">Transmembrane</keyword>
<keyword evidence="1" id="KW-1133">Transmembrane helix</keyword>
<dbReference type="Proteomes" id="UP001305521">
    <property type="component" value="Chromosome"/>
</dbReference>
<feature type="transmembrane region" description="Helical" evidence="1">
    <location>
        <begin position="5"/>
        <end position="23"/>
    </location>
</feature>
<keyword evidence="1" id="KW-0472">Membrane</keyword>
<gene>
    <name evidence="2" type="ORF">R9Z33_18340</name>
</gene>
<evidence type="ECO:0000256" key="1">
    <source>
        <dbReference type="SAM" id="Phobius"/>
    </source>
</evidence>
<evidence type="ECO:0000313" key="3">
    <source>
        <dbReference type="Proteomes" id="UP001305521"/>
    </source>
</evidence>
<proteinExistence type="predicted"/>
<evidence type="ECO:0000313" key="2">
    <source>
        <dbReference type="EMBL" id="WPB84050.1"/>
    </source>
</evidence>
<organism evidence="2 3">
    <name type="scientific">Sediminicoccus rosea</name>
    <dbReference type="NCBI Taxonomy" id="1225128"/>
    <lineage>
        <taxon>Bacteria</taxon>
        <taxon>Pseudomonadati</taxon>
        <taxon>Pseudomonadota</taxon>
        <taxon>Alphaproteobacteria</taxon>
        <taxon>Acetobacterales</taxon>
        <taxon>Roseomonadaceae</taxon>
        <taxon>Sediminicoccus</taxon>
    </lineage>
</organism>
<reference evidence="2 3" key="1">
    <citation type="submission" date="2023-11" db="EMBL/GenBank/DDBJ databases">
        <title>Arctic aerobic anoxygenic photoheterotroph Sediminicoccus rosea KRV36 adapts its photosynthesis to long days of polar summer.</title>
        <authorList>
            <person name="Tomasch J."/>
            <person name="Kopejtka K."/>
            <person name="Bily T."/>
            <person name="Gardiner A.T."/>
            <person name="Gardian Z."/>
            <person name="Shivaramu S."/>
            <person name="Koblizek M."/>
            <person name="Engelhardt F."/>
            <person name="Kaftan D."/>
        </authorList>
    </citation>
    <scope>NUCLEOTIDE SEQUENCE [LARGE SCALE GENOMIC DNA]</scope>
    <source>
        <strain evidence="2 3">R-30</strain>
    </source>
</reference>